<keyword evidence="2 3" id="KW-0479">Metal-binding</keyword>
<protein>
    <recommendedName>
        <fullName evidence="6">DinB-like domain-containing protein</fullName>
    </recommendedName>
</protein>
<evidence type="ECO:0000313" key="5">
    <source>
        <dbReference type="Proteomes" id="UP000050454"/>
    </source>
</evidence>
<dbReference type="InterPro" id="IPR007837">
    <property type="entry name" value="DinB"/>
</dbReference>
<dbReference type="InterPro" id="IPR034660">
    <property type="entry name" value="DinB/YfiT-like"/>
</dbReference>
<proteinExistence type="inferred from homology"/>
<feature type="binding site" evidence="3">
    <location>
        <position position="137"/>
    </location>
    <ligand>
        <name>a divalent metal cation</name>
        <dbReference type="ChEBI" id="CHEBI:60240"/>
    </ligand>
</feature>
<dbReference type="Gene3D" id="1.20.120.450">
    <property type="entry name" value="dinb family like domain"/>
    <property type="match status" value="1"/>
</dbReference>
<dbReference type="GO" id="GO:0046872">
    <property type="term" value="F:metal ion binding"/>
    <property type="evidence" value="ECO:0007669"/>
    <property type="project" value="UniProtKB-KW"/>
</dbReference>
<dbReference type="AlphaFoldDB" id="A0A0P7C6G6"/>
<evidence type="ECO:0008006" key="6">
    <source>
        <dbReference type="Google" id="ProtNLM"/>
    </source>
</evidence>
<feature type="binding site" evidence="3">
    <location>
        <position position="133"/>
    </location>
    <ligand>
        <name>a divalent metal cation</name>
        <dbReference type="ChEBI" id="CHEBI:60240"/>
    </ligand>
</feature>
<dbReference type="SUPFAM" id="SSF109854">
    <property type="entry name" value="DinB/YfiT-like putative metalloenzymes"/>
    <property type="match status" value="1"/>
</dbReference>
<accession>A0A0P7C6G6</accession>
<evidence type="ECO:0000256" key="2">
    <source>
        <dbReference type="ARBA" id="ARBA00022723"/>
    </source>
</evidence>
<organism evidence="4 5">
    <name type="scientific">Jiulongibacter sediminis</name>
    <dbReference type="NCBI Taxonomy" id="1605367"/>
    <lineage>
        <taxon>Bacteria</taxon>
        <taxon>Pseudomonadati</taxon>
        <taxon>Bacteroidota</taxon>
        <taxon>Cytophagia</taxon>
        <taxon>Cytophagales</taxon>
        <taxon>Leadbetterellaceae</taxon>
        <taxon>Jiulongibacter</taxon>
    </lineage>
</organism>
<comment type="similarity">
    <text evidence="1">Belongs to the DinB family.</text>
</comment>
<feature type="binding site" evidence="3">
    <location>
        <position position="49"/>
    </location>
    <ligand>
        <name>a divalent metal cation</name>
        <dbReference type="ChEBI" id="CHEBI:60240"/>
    </ligand>
</feature>
<keyword evidence="5" id="KW-1185">Reference proteome</keyword>
<evidence type="ECO:0000256" key="1">
    <source>
        <dbReference type="ARBA" id="ARBA00008635"/>
    </source>
</evidence>
<dbReference type="Pfam" id="PF05163">
    <property type="entry name" value="DinB"/>
    <property type="match status" value="1"/>
</dbReference>
<dbReference type="EMBL" id="LGTQ01000006">
    <property type="protein sequence ID" value="KPM48985.1"/>
    <property type="molecule type" value="Genomic_DNA"/>
</dbReference>
<reference evidence="4 5" key="1">
    <citation type="submission" date="2015-07" db="EMBL/GenBank/DDBJ databases">
        <title>The draft genome sequence of Leadbetterella sp. JN14-9.</title>
        <authorList>
            <person name="Liu Y."/>
            <person name="Du J."/>
            <person name="Shao Z."/>
        </authorList>
    </citation>
    <scope>NUCLEOTIDE SEQUENCE [LARGE SCALE GENOMIC DNA]</scope>
    <source>
        <strain evidence="4 5">JN14-9</strain>
    </source>
</reference>
<gene>
    <name evidence="4" type="ORF">AFM12_06210</name>
</gene>
<evidence type="ECO:0000313" key="4">
    <source>
        <dbReference type="EMBL" id="KPM48985.1"/>
    </source>
</evidence>
<evidence type="ECO:0000256" key="3">
    <source>
        <dbReference type="PIRSR" id="PIRSR607837-1"/>
    </source>
</evidence>
<dbReference type="STRING" id="1605367.AFM12_06210"/>
<name>A0A0P7C6G6_9BACT</name>
<dbReference type="RefSeq" id="WP_157687303.1">
    <property type="nucleotide sequence ID" value="NZ_JXSZ01000006.1"/>
</dbReference>
<comment type="caution">
    <text evidence="4">The sequence shown here is derived from an EMBL/GenBank/DDBJ whole genome shotgun (WGS) entry which is preliminary data.</text>
</comment>
<sequence>MSQTISPLVKEMITQNKVTCGVTLSKVSPENAELRLTEEANSVRFIYRHIAETTNMFGFFFGLQPAIENTTMGQQDTGQGADVLQSKELIETGYKLFEGLAESAEDEFWLEEVDTPFFGKVSRFRLFSHVMYHIGHHSGQIAMILSKAPKSQAEE</sequence>
<dbReference type="Proteomes" id="UP000050454">
    <property type="component" value="Unassembled WGS sequence"/>
</dbReference>